<organism evidence="2">
    <name type="scientific">marine sediment metagenome</name>
    <dbReference type="NCBI Taxonomy" id="412755"/>
    <lineage>
        <taxon>unclassified sequences</taxon>
        <taxon>metagenomes</taxon>
        <taxon>ecological metagenomes</taxon>
    </lineage>
</organism>
<dbReference type="PANTHER" id="PTHR41287:SF1">
    <property type="entry name" value="PROTEIN YMFN"/>
    <property type="match status" value="1"/>
</dbReference>
<feature type="non-terminal residue" evidence="2">
    <location>
        <position position="1"/>
    </location>
</feature>
<protein>
    <recommendedName>
        <fullName evidence="1">Terminase large subunit-like endonuclease domain-containing protein</fullName>
    </recommendedName>
</protein>
<dbReference type="GO" id="GO:0004519">
    <property type="term" value="F:endonuclease activity"/>
    <property type="evidence" value="ECO:0007669"/>
    <property type="project" value="InterPro"/>
</dbReference>
<accession>A0A0F9IBC1</accession>
<evidence type="ECO:0000313" key="2">
    <source>
        <dbReference type="EMBL" id="KKM24767.1"/>
    </source>
</evidence>
<evidence type="ECO:0000259" key="1">
    <source>
        <dbReference type="Pfam" id="PF20441"/>
    </source>
</evidence>
<gene>
    <name evidence="2" type="ORF">LCGC14_1601850</name>
</gene>
<dbReference type="PANTHER" id="PTHR41287">
    <property type="match status" value="1"/>
</dbReference>
<feature type="domain" description="Terminase large subunit-like endonuclease" evidence="1">
    <location>
        <begin position="1"/>
        <end position="186"/>
    </location>
</feature>
<dbReference type="EMBL" id="LAZR01012855">
    <property type="protein sequence ID" value="KKM24767.1"/>
    <property type="molecule type" value="Genomic_DNA"/>
</dbReference>
<dbReference type="AlphaFoldDB" id="A0A0F9IBC1"/>
<reference evidence="2" key="1">
    <citation type="journal article" date="2015" name="Nature">
        <title>Complex archaea that bridge the gap between prokaryotes and eukaryotes.</title>
        <authorList>
            <person name="Spang A."/>
            <person name="Saw J.H."/>
            <person name="Jorgensen S.L."/>
            <person name="Zaremba-Niedzwiedzka K."/>
            <person name="Martijn J."/>
            <person name="Lind A.E."/>
            <person name="van Eijk R."/>
            <person name="Schleper C."/>
            <person name="Guy L."/>
            <person name="Ettema T.J."/>
        </authorList>
    </citation>
    <scope>NUCLEOTIDE SEQUENCE</scope>
</reference>
<sequence>GVDLASSLDIAAVSLLFPGDDGAYTLFGRYYLPEERVESGGNSQYVGWAATGKLIATPGAANDLRLVGRIGQDLLDSMERFRVPMAAFDPWRAVQLRQDLDALGHTVVEVPPGFRHFTEPMKELEALVVSGKLRHDGSPVLTWMMANTIARIDGKDNIQPGKEFPENKIDGVVSAIMALGMALRNEDQPSPYKDRGVVFV</sequence>
<proteinExistence type="predicted"/>
<name>A0A0F9IBC1_9ZZZZ</name>
<dbReference type="InterPro" id="IPR005021">
    <property type="entry name" value="Terminase_largesu-like"/>
</dbReference>
<dbReference type="InterPro" id="IPR046462">
    <property type="entry name" value="TerL_nuclease"/>
</dbReference>
<dbReference type="Pfam" id="PF20441">
    <property type="entry name" value="TerL_nuclease"/>
    <property type="match status" value="1"/>
</dbReference>
<comment type="caution">
    <text evidence="2">The sequence shown here is derived from an EMBL/GenBank/DDBJ whole genome shotgun (WGS) entry which is preliminary data.</text>
</comment>